<proteinExistence type="predicted"/>
<protein>
    <recommendedName>
        <fullName evidence="3">GAG-pre-integrase domain-containing protein</fullName>
    </recommendedName>
</protein>
<reference evidence="1 2" key="1">
    <citation type="submission" date="2017-04" db="EMBL/GenBank/DDBJ databases">
        <title>Genome Sequence of the Model Brown-Rot Fungus Postia placenta SB12.</title>
        <authorList>
            <consortium name="DOE Joint Genome Institute"/>
            <person name="Gaskell J."/>
            <person name="Kersten P."/>
            <person name="Larrondo L.F."/>
            <person name="Canessa P."/>
            <person name="Martinez D."/>
            <person name="Hibbett D."/>
            <person name="Schmoll M."/>
            <person name="Kubicek C.P."/>
            <person name="Martinez A.T."/>
            <person name="Yadav J."/>
            <person name="Master E."/>
            <person name="Magnuson J.K."/>
            <person name="James T."/>
            <person name="Yaver D."/>
            <person name="Berka R."/>
            <person name="Labutti K."/>
            <person name="Lipzen A."/>
            <person name="Aerts A."/>
            <person name="Barry K."/>
            <person name="Henrissat B."/>
            <person name="Blanchette R."/>
            <person name="Grigoriev I."/>
            <person name="Cullen D."/>
        </authorList>
    </citation>
    <scope>NUCLEOTIDE SEQUENCE [LARGE SCALE GENOMIC DNA]</scope>
    <source>
        <strain evidence="1 2">MAD-698-R-SB12</strain>
    </source>
</reference>
<accession>A0A1X6MRD1</accession>
<dbReference type="STRING" id="670580.A0A1X6MRD1"/>
<dbReference type="EMBL" id="KZ110603">
    <property type="protein sequence ID" value="OSX58947.1"/>
    <property type="molecule type" value="Genomic_DNA"/>
</dbReference>
<name>A0A1X6MRD1_9APHY</name>
<feature type="non-terminal residue" evidence="1">
    <location>
        <position position="1"/>
    </location>
</feature>
<evidence type="ECO:0000313" key="1">
    <source>
        <dbReference type="EMBL" id="OSX58947.1"/>
    </source>
</evidence>
<gene>
    <name evidence="1" type="ORF">POSPLADRAFT_1118617</name>
</gene>
<sequence length="86" mass="9425">LSHIALRAIHELLSKGLVTGFELIPSDKPKVCEVCIHAKSTRQPVPCVREGECAATFGDKVHSDLWGPSRVTTLGGQQYYISFTDN</sequence>
<feature type="non-terminal residue" evidence="1">
    <location>
        <position position="86"/>
    </location>
</feature>
<keyword evidence="2" id="KW-1185">Reference proteome</keyword>
<dbReference type="RefSeq" id="XP_024335741.1">
    <property type="nucleotide sequence ID" value="XM_024483496.1"/>
</dbReference>
<organism evidence="1 2">
    <name type="scientific">Postia placenta MAD-698-R-SB12</name>
    <dbReference type="NCBI Taxonomy" id="670580"/>
    <lineage>
        <taxon>Eukaryota</taxon>
        <taxon>Fungi</taxon>
        <taxon>Dikarya</taxon>
        <taxon>Basidiomycota</taxon>
        <taxon>Agaricomycotina</taxon>
        <taxon>Agaricomycetes</taxon>
        <taxon>Polyporales</taxon>
        <taxon>Adustoporiaceae</taxon>
        <taxon>Rhodonia</taxon>
    </lineage>
</organism>
<dbReference type="OrthoDB" id="2787817at2759"/>
<dbReference type="AlphaFoldDB" id="A0A1X6MRD1"/>
<dbReference type="Proteomes" id="UP000194127">
    <property type="component" value="Unassembled WGS sequence"/>
</dbReference>
<evidence type="ECO:0000313" key="2">
    <source>
        <dbReference type="Proteomes" id="UP000194127"/>
    </source>
</evidence>
<evidence type="ECO:0008006" key="3">
    <source>
        <dbReference type="Google" id="ProtNLM"/>
    </source>
</evidence>
<dbReference type="GeneID" id="36328445"/>